<dbReference type="Gene3D" id="3.40.50.720">
    <property type="entry name" value="NAD(P)-binding Rossmann-like Domain"/>
    <property type="match status" value="1"/>
</dbReference>
<reference evidence="4 5" key="1">
    <citation type="submission" date="2016-10" db="EMBL/GenBank/DDBJ databases">
        <authorList>
            <person name="de Groot N.N."/>
        </authorList>
    </citation>
    <scope>NUCLEOTIDE SEQUENCE [LARGE SCALE GENOMIC DNA]</scope>
    <source>
        <strain evidence="4 5">A52C2</strain>
    </source>
</reference>
<dbReference type="RefSeq" id="WP_092500021.1">
    <property type="nucleotide sequence ID" value="NZ_FOFG01000031.1"/>
</dbReference>
<dbReference type="GO" id="GO:0016491">
    <property type="term" value="F:oxidoreductase activity"/>
    <property type="evidence" value="ECO:0007669"/>
    <property type="project" value="UniProtKB-KW"/>
</dbReference>
<keyword evidence="5" id="KW-1185">Reference proteome</keyword>
<evidence type="ECO:0000313" key="4">
    <source>
        <dbReference type="EMBL" id="SER61788.1"/>
    </source>
</evidence>
<dbReference type="STRING" id="1855383.SAMN05216548_1314"/>
<dbReference type="NCBIfam" id="NF005559">
    <property type="entry name" value="PRK07231.1"/>
    <property type="match status" value="1"/>
</dbReference>
<evidence type="ECO:0000256" key="2">
    <source>
        <dbReference type="ARBA" id="ARBA00023002"/>
    </source>
</evidence>
<dbReference type="EMBL" id="FOFG01000031">
    <property type="protein sequence ID" value="SER61788.1"/>
    <property type="molecule type" value="Genomic_DNA"/>
</dbReference>
<dbReference type="Proteomes" id="UP000199647">
    <property type="component" value="Unassembled WGS sequence"/>
</dbReference>
<feature type="domain" description="Ketoreductase" evidence="3">
    <location>
        <begin position="7"/>
        <end position="222"/>
    </location>
</feature>
<keyword evidence="2" id="KW-0560">Oxidoreductase</keyword>
<sequence length="250" mass="25418">MGRLEGKTAIVTGASKGIGAAIAKELAAQGAQVVVNYASSSRGADDVVAAITTDGGQAVAVQASVANGEDVKRLLAETISVFGRLDILVNNAAVYGPTPLGTITIDEFRRQFDINVLGVIQTIQEAARHFGPSGGSIVNIGSIDSIRAVPGMAVYSATKGALDCLTRAFAAELGSRGIRVNTLAPGGTHTEGIESVGFIGSPSEKDMIGKTPLGRLGQPADIAKAVAFLASDDAAWITGDRMVASGGFYG</sequence>
<dbReference type="InterPro" id="IPR036291">
    <property type="entry name" value="NAD(P)-bd_dom_sf"/>
</dbReference>
<accession>A0A1H9QMX7</accession>
<gene>
    <name evidence="4" type="ORF">SAMN05216548_1314</name>
</gene>
<organism evidence="4 5">
    <name type="scientific">Faunimonas pinastri</name>
    <dbReference type="NCBI Taxonomy" id="1855383"/>
    <lineage>
        <taxon>Bacteria</taxon>
        <taxon>Pseudomonadati</taxon>
        <taxon>Pseudomonadota</taxon>
        <taxon>Alphaproteobacteria</taxon>
        <taxon>Hyphomicrobiales</taxon>
        <taxon>Afifellaceae</taxon>
        <taxon>Faunimonas</taxon>
    </lineage>
</organism>
<evidence type="ECO:0000259" key="3">
    <source>
        <dbReference type="SMART" id="SM00822"/>
    </source>
</evidence>
<protein>
    <submittedName>
        <fullName evidence="4">3-oxoacyl-[acyl-carrier protein] reductase</fullName>
    </submittedName>
</protein>
<dbReference type="FunFam" id="3.40.50.720:FF:000084">
    <property type="entry name" value="Short-chain dehydrogenase reductase"/>
    <property type="match status" value="1"/>
</dbReference>
<dbReference type="PANTHER" id="PTHR43639:SF1">
    <property type="entry name" value="SHORT-CHAIN DEHYDROGENASE_REDUCTASE FAMILY PROTEIN"/>
    <property type="match status" value="1"/>
</dbReference>
<dbReference type="SMART" id="SM00822">
    <property type="entry name" value="PKS_KR"/>
    <property type="match status" value="1"/>
</dbReference>
<comment type="similarity">
    <text evidence="1">Belongs to the short-chain dehydrogenases/reductases (SDR) family.</text>
</comment>
<dbReference type="PRINTS" id="PR00081">
    <property type="entry name" value="GDHRDH"/>
</dbReference>
<dbReference type="OrthoDB" id="9803333at2"/>
<dbReference type="PRINTS" id="PR00080">
    <property type="entry name" value="SDRFAMILY"/>
</dbReference>
<evidence type="ECO:0000313" key="5">
    <source>
        <dbReference type="Proteomes" id="UP000199647"/>
    </source>
</evidence>
<dbReference type="PANTHER" id="PTHR43639">
    <property type="entry name" value="OXIDOREDUCTASE, SHORT-CHAIN DEHYDROGENASE/REDUCTASE FAMILY (AFU_ORTHOLOGUE AFUA_5G02870)"/>
    <property type="match status" value="1"/>
</dbReference>
<dbReference type="AlphaFoldDB" id="A0A1H9QMX7"/>
<dbReference type="SUPFAM" id="SSF51735">
    <property type="entry name" value="NAD(P)-binding Rossmann-fold domains"/>
    <property type="match status" value="1"/>
</dbReference>
<dbReference type="Pfam" id="PF13561">
    <property type="entry name" value="adh_short_C2"/>
    <property type="match status" value="1"/>
</dbReference>
<name>A0A1H9QMX7_9HYPH</name>
<evidence type="ECO:0000256" key="1">
    <source>
        <dbReference type="ARBA" id="ARBA00006484"/>
    </source>
</evidence>
<proteinExistence type="inferred from homology"/>
<dbReference type="PROSITE" id="PS00061">
    <property type="entry name" value="ADH_SHORT"/>
    <property type="match status" value="1"/>
</dbReference>
<dbReference type="InterPro" id="IPR057326">
    <property type="entry name" value="KR_dom"/>
</dbReference>
<dbReference type="InterPro" id="IPR002347">
    <property type="entry name" value="SDR_fam"/>
</dbReference>
<dbReference type="InterPro" id="IPR020904">
    <property type="entry name" value="Sc_DH/Rdtase_CS"/>
</dbReference>